<gene>
    <name evidence="1" type="ORF">QR680_007031</name>
</gene>
<keyword evidence="2" id="KW-1185">Reference proteome</keyword>
<name>A0AA39HYW5_9BILA</name>
<evidence type="ECO:0000313" key="1">
    <source>
        <dbReference type="EMBL" id="KAK0413861.1"/>
    </source>
</evidence>
<protein>
    <submittedName>
        <fullName evidence="1">Uncharacterized protein</fullName>
    </submittedName>
</protein>
<organism evidence="1 2">
    <name type="scientific">Steinernema hermaphroditum</name>
    <dbReference type="NCBI Taxonomy" id="289476"/>
    <lineage>
        <taxon>Eukaryota</taxon>
        <taxon>Metazoa</taxon>
        <taxon>Ecdysozoa</taxon>
        <taxon>Nematoda</taxon>
        <taxon>Chromadorea</taxon>
        <taxon>Rhabditida</taxon>
        <taxon>Tylenchina</taxon>
        <taxon>Panagrolaimomorpha</taxon>
        <taxon>Strongyloidoidea</taxon>
        <taxon>Steinernematidae</taxon>
        <taxon>Steinernema</taxon>
    </lineage>
</organism>
<dbReference type="EMBL" id="JAUCMV010000003">
    <property type="protein sequence ID" value="KAK0413861.1"/>
    <property type="molecule type" value="Genomic_DNA"/>
</dbReference>
<reference evidence="1" key="1">
    <citation type="submission" date="2023-06" db="EMBL/GenBank/DDBJ databases">
        <title>Genomic analysis of the entomopathogenic nematode Steinernema hermaphroditum.</title>
        <authorList>
            <person name="Schwarz E.M."/>
            <person name="Heppert J.K."/>
            <person name="Baniya A."/>
            <person name="Schwartz H.T."/>
            <person name="Tan C.-H."/>
            <person name="Antoshechkin I."/>
            <person name="Sternberg P.W."/>
            <person name="Goodrich-Blair H."/>
            <person name="Dillman A.R."/>
        </authorList>
    </citation>
    <scope>NUCLEOTIDE SEQUENCE</scope>
    <source>
        <strain evidence="1">PS9179</strain>
        <tissue evidence="1">Whole animal</tissue>
    </source>
</reference>
<comment type="caution">
    <text evidence="1">The sequence shown here is derived from an EMBL/GenBank/DDBJ whole genome shotgun (WGS) entry which is preliminary data.</text>
</comment>
<sequence>MPTRNGEGGLGGVLTYPIW</sequence>
<proteinExistence type="predicted"/>
<dbReference type="Proteomes" id="UP001175271">
    <property type="component" value="Unassembled WGS sequence"/>
</dbReference>
<dbReference type="AlphaFoldDB" id="A0AA39HYW5"/>
<evidence type="ECO:0000313" key="2">
    <source>
        <dbReference type="Proteomes" id="UP001175271"/>
    </source>
</evidence>
<accession>A0AA39HYW5</accession>